<proteinExistence type="predicted"/>
<protein>
    <submittedName>
        <fullName evidence="1">Uncharacterized protein</fullName>
    </submittedName>
</protein>
<dbReference type="AlphaFoldDB" id="A0A814RPJ5"/>
<dbReference type="EMBL" id="CAJNOC010010144">
    <property type="protein sequence ID" value="CAF1137026.1"/>
    <property type="molecule type" value="Genomic_DNA"/>
</dbReference>
<organism evidence="1 2">
    <name type="scientific">Brachionus calyciflorus</name>
    <dbReference type="NCBI Taxonomy" id="104777"/>
    <lineage>
        <taxon>Eukaryota</taxon>
        <taxon>Metazoa</taxon>
        <taxon>Spiralia</taxon>
        <taxon>Gnathifera</taxon>
        <taxon>Rotifera</taxon>
        <taxon>Eurotatoria</taxon>
        <taxon>Monogononta</taxon>
        <taxon>Pseudotrocha</taxon>
        <taxon>Ploima</taxon>
        <taxon>Brachionidae</taxon>
        <taxon>Brachionus</taxon>
    </lineage>
</organism>
<dbReference type="Proteomes" id="UP000663879">
    <property type="component" value="Unassembled WGS sequence"/>
</dbReference>
<reference evidence="1" key="1">
    <citation type="submission" date="2021-02" db="EMBL/GenBank/DDBJ databases">
        <authorList>
            <person name="Nowell W R."/>
        </authorList>
    </citation>
    <scope>NUCLEOTIDE SEQUENCE</scope>
    <source>
        <strain evidence="1">Ploen Becks lab</strain>
    </source>
</reference>
<gene>
    <name evidence="1" type="ORF">OXX778_LOCUS22733</name>
</gene>
<sequence>MQLPRQQAEFFCPDNKTVDQGHESSAVDVDCVLDKSTDFDQENLDATSALAALCETQNEQHFCGDL</sequence>
<keyword evidence="2" id="KW-1185">Reference proteome</keyword>
<evidence type="ECO:0000313" key="2">
    <source>
        <dbReference type="Proteomes" id="UP000663879"/>
    </source>
</evidence>
<evidence type="ECO:0000313" key="1">
    <source>
        <dbReference type="EMBL" id="CAF1137026.1"/>
    </source>
</evidence>
<comment type="caution">
    <text evidence="1">The sequence shown here is derived from an EMBL/GenBank/DDBJ whole genome shotgun (WGS) entry which is preliminary data.</text>
</comment>
<name>A0A814RPJ5_9BILA</name>
<accession>A0A814RPJ5</accession>